<evidence type="ECO:0000313" key="2">
    <source>
        <dbReference type="EnsemblPlants" id="TraesCS2A02G119700.1"/>
    </source>
</evidence>
<dbReference type="EnsemblPlants" id="TraesCS2A02G119700.1">
    <property type="protein sequence ID" value="TraesCS2A02G119700.1"/>
    <property type="gene ID" value="TraesCS2A02G119700"/>
</dbReference>
<gene>
    <name evidence="2" type="primary">LOC123184790</name>
</gene>
<dbReference type="AlphaFoldDB" id="A0A3B6AS90"/>
<name>A0A3B6AS90_WHEAT</name>
<dbReference type="GeneID" id="123184790"/>
<keyword evidence="3" id="KW-1185">Reference proteome</keyword>
<keyword evidence="1" id="KW-0812">Transmembrane</keyword>
<proteinExistence type="predicted"/>
<evidence type="ECO:0000313" key="3">
    <source>
        <dbReference type="Proteomes" id="UP000019116"/>
    </source>
</evidence>
<accession>A0A3B6AS90</accession>
<sequence length="208" mass="21409">MAVADAVLPSPPPPPPARIVVVVRFALTPMLALGRVLCVAGGALACLCFAAAWVTSVAAAAQIVARRSWGEGSAPFLFLQALTYGALKVCVCSFLVFVALAVLWACVACVIALVSGSTPGFKKSASGPITRESVAGLFRLLRPAVLGLVADVAFFLLALAGLLVAMMSPHVEGSISQGEMVGSVIEDVGTFGIHARRDSLRCDPSSRS</sequence>
<organism evidence="2">
    <name type="scientific">Triticum aestivum</name>
    <name type="common">Wheat</name>
    <dbReference type="NCBI Taxonomy" id="4565"/>
    <lineage>
        <taxon>Eukaryota</taxon>
        <taxon>Viridiplantae</taxon>
        <taxon>Streptophyta</taxon>
        <taxon>Embryophyta</taxon>
        <taxon>Tracheophyta</taxon>
        <taxon>Spermatophyta</taxon>
        <taxon>Magnoliopsida</taxon>
        <taxon>Liliopsida</taxon>
        <taxon>Poales</taxon>
        <taxon>Poaceae</taxon>
        <taxon>BOP clade</taxon>
        <taxon>Pooideae</taxon>
        <taxon>Triticodae</taxon>
        <taxon>Triticeae</taxon>
        <taxon>Triticinae</taxon>
        <taxon>Triticum</taxon>
    </lineage>
</organism>
<dbReference type="Proteomes" id="UP000019116">
    <property type="component" value="Chromosome 2A"/>
</dbReference>
<keyword evidence="1" id="KW-1133">Transmembrane helix</keyword>
<feature type="transmembrane region" description="Helical" evidence="1">
    <location>
        <begin position="85"/>
        <end position="114"/>
    </location>
</feature>
<reference evidence="2" key="2">
    <citation type="submission" date="2018-10" db="UniProtKB">
        <authorList>
            <consortium name="EnsemblPlants"/>
        </authorList>
    </citation>
    <scope>IDENTIFICATION</scope>
</reference>
<reference evidence="2" key="1">
    <citation type="submission" date="2018-08" db="EMBL/GenBank/DDBJ databases">
        <authorList>
            <person name="Rossello M."/>
        </authorList>
    </citation>
    <scope>NUCLEOTIDE SEQUENCE [LARGE SCALE GENOMIC DNA]</scope>
    <source>
        <strain evidence="2">cv. Chinese Spring</strain>
    </source>
</reference>
<dbReference type="Gramene" id="TraesCS2A02G119700.1">
    <property type="protein sequence ID" value="TraesCS2A02G119700.1"/>
    <property type="gene ID" value="TraesCS2A02G119700"/>
</dbReference>
<protein>
    <submittedName>
        <fullName evidence="2">Uncharacterized protein</fullName>
    </submittedName>
</protein>
<evidence type="ECO:0000256" key="1">
    <source>
        <dbReference type="SAM" id="Phobius"/>
    </source>
</evidence>
<dbReference type="RefSeq" id="XP_044452784.1">
    <property type="nucleotide sequence ID" value="XM_044596849.1"/>
</dbReference>
<dbReference type="OMA" id="WACVACV"/>
<dbReference type="Gramene" id="TraesCS2A03G0247600.1">
    <property type="protein sequence ID" value="TraesCS2A03G0247600.1.CDS"/>
    <property type="gene ID" value="TraesCS2A03G0247600"/>
</dbReference>
<feature type="transmembrane region" description="Helical" evidence="1">
    <location>
        <begin position="145"/>
        <end position="167"/>
    </location>
</feature>
<dbReference type="OrthoDB" id="10423023at2759"/>
<keyword evidence="1" id="KW-0472">Membrane</keyword>